<evidence type="ECO:0000256" key="3">
    <source>
        <dbReference type="ARBA" id="ARBA00022452"/>
    </source>
</evidence>
<evidence type="ECO:0000256" key="2">
    <source>
        <dbReference type="ARBA" id="ARBA00008163"/>
    </source>
</evidence>
<evidence type="ECO:0000313" key="9">
    <source>
        <dbReference type="Proteomes" id="UP000317429"/>
    </source>
</evidence>
<dbReference type="KEGG" id="pnd:Pla175_13580"/>
<accession>A0A518D934</accession>
<dbReference type="PANTHER" id="PTHR35093:SF8">
    <property type="entry name" value="OUTER MEMBRANE PROTEIN NMB0088-RELATED"/>
    <property type="match status" value="1"/>
</dbReference>
<keyword evidence="9" id="KW-1185">Reference proteome</keyword>
<proteinExistence type="inferred from homology"/>
<evidence type="ECO:0000313" key="8">
    <source>
        <dbReference type="EMBL" id="QDU87989.1"/>
    </source>
</evidence>
<keyword evidence="3" id="KW-1134">Transmembrane beta strand</keyword>
<dbReference type="Pfam" id="PF03349">
    <property type="entry name" value="Toluene_X"/>
    <property type="match status" value="1"/>
</dbReference>
<dbReference type="AlphaFoldDB" id="A0A518D934"/>
<comment type="similarity">
    <text evidence="2">Belongs to the OmpP1/FadL family.</text>
</comment>
<dbReference type="InterPro" id="IPR005017">
    <property type="entry name" value="OMPP1/FadL/TodX"/>
</dbReference>
<evidence type="ECO:0000256" key="5">
    <source>
        <dbReference type="ARBA" id="ARBA00022729"/>
    </source>
</evidence>
<gene>
    <name evidence="8" type="ORF">Pla175_13580</name>
</gene>
<dbReference type="GO" id="GO:0015483">
    <property type="term" value="F:long-chain fatty acid transporting porin activity"/>
    <property type="evidence" value="ECO:0007669"/>
    <property type="project" value="TreeGrafter"/>
</dbReference>
<evidence type="ECO:0000256" key="4">
    <source>
        <dbReference type="ARBA" id="ARBA00022692"/>
    </source>
</evidence>
<evidence type="ECO:0000256" key="6">
    <source>
        <dbReference type="ARBA" id="ARBA00023136"/>
    </source>
</evidence>
<reference evidence="8 9" key="1">
    <citation type="submission" date="2019-02" db="EMBL/GenBank/DDBJ databases">
        <title>Deep-cultivation of Planctomycetes and their phenomic and genomic characterization uncovers novel biology.</title>
        <authorList>
            <person name="Wiegand S."/>
            <person name="Jogler M."/>
            <person name="Boedeker C."/>
            <person name="Pinto D."/>
            <person name="Vollmers J."/>
            <person name="Rivas-Marin E."/>
            <person name="Kohn T."/>
            <person name="Peeters S.H."/>
            <person name="Heuer A."/>
            <person name="Rast P."/>
            <person name="Oberbeckmann S."/>
            <person name="Bunk B."/>
            <person name="Jeske O."/>
            <person name="Meyerdierks A."/>
            <person name="Storesund J.E."/>
            <person name="Kallscheuer N."/>
            <person name="Luecker S."/>
            <person name="Lage O.M."/>
            <person name="Pohl T."/>
            <person name="Merkel B.J."/>
            <person name="Hornburger P."/>
            <person name="Mueller R.-W."/>
            <person name="Bruemmer F."/>
            <person name="Labrenz M."/>
            <person name="Spormann A.M."/>
            <person name="Op den Camp H."/>
            <person name="Overmann J."/>
            <person name="Amann R."/>
            <person name="Jetten M.S.M."/>
            <person name="Mascher T."/>
            <person name="Medema M.H."/>
            <person name="Devos D.P."/>
            <person name="Kaster A.-K."/>
            <person name="Ovreas L."/>
            <person name="Rohde M."/>
            <person name="Galperin M.Y."/>
            <person name="Jogler C."/>
        </authorList>
    </citation>
    <scope>NUCLEOTIDE SEQUENCE [LARGE SCALE GENOMIC DNA]</scope>
    <source>
        <strain evidence="8 9">Pla175</strain>
    </source>
</reference>
<dbReference type="SUPFAM" id="SSF56935">
    <property type="entry name" value="Porins"/>
    <property type="match status" value="1"/>
</dbReference>
<dbReference type="OrthoDB" id="251243at2"/>
<dbReference type="RefSeq" id="WP_145282430.1">
    <property type="nucleotide sequence ID" value="NZ_CP036291.1"/>
</dbReference>
<comment type="subcellular location">
    <subcellularLocation>
        <location evidence="1">Cell outer membrane</location>
        <topology evidence="1">Multi-pass membrane protein</topology>
    </subcellularLocation>
</comment>
<keyword evidence="6" id="KW-0472">Membrane</keyword>
<evidence type="ECO:0000256" key="7">
    <source>
        <dbReference type="ARBA" id="ARBA00023237"/>
    </source>
</evidence>
<dbReference type="EMBL" id="CP036291">
    <property type="protein sequence ID" value="QDU87989.1"/>
    <property type="molecule type" value="Genomic_DNA"/>
</dbReference>
<keyword evidence="4" id="KW-0812">Transmembrane</keyword>
<evidence type="ECO:0000256" key="1">
    <source>
        <dbReference type="ARBA" id="ARBA00004571"/>
    </source>
</evidence>
<keyword evidence="5" id="KW-0732">Signal</keyword>
<name>A0A518D934_9BACT</name>
<sequence>MIRARSLGRRALAAAAWLCVGGAVLADGVILNGVSPYTIGRGGTNLAFADNGSMLFDNPAAMGFMDGQSMLQIGATALYTEFKYSDLENDKRAQHQVYPLPEISYIHKHSDEWACGIGVFSPAGFGAIYNLDGQGAFPGPQRYKSFGSLTKLVFGGSYSPGENVSFGATIGPGLSFVDLRGPYTLQGPSPYAGLPTLLDLSVDGVGLGWSAGVSVQLTETTTFGAAFQSQVSIDATGTADVVTPIGSTRYHADADIAWPRSAGAGLRQQIGQRHVLACDVIWYDWSSAFDTFDISLHSSTNPGLPPLVEHFPLHWSDTLSTRVGYEYHRPNGHVARCGYTHHNSPIPAGTITPYIPAAMEHAFSVGYGWDWHCWQVNAAYMFTYGQTVDTPASDFIGGDFDQSTNRDRTHAAGISFTRLLGRKPCGCCGSIVE</sequence>
<dbReference type="Gene3D" id="2.40.160.60">
    <property type="entry name" value="Outer membrane protein transport protein (OMPP1/FadL/TodX)"/>
    <property type="match status" value="1"/>
</dbReference>
<dbReference type="PANTHER" id="PTHR35093">
    <property type="entry name" value="OUTER MEMBRANE PROTEIN NMB0088-RELATED"/>
    <property type="match status" value="1"/>
</dbReference>
<organism evidence="8 9">
    <name type="scientific">Pirellulimonas nuda</name>
    <dbReference type="NCBI Taxonomy" id="2528009"/>
    <lineage>
        <taxon>Bacteria</taxon>
        <taxon>Pseudomonadati</taxon>
        <taxon>Planctomycetota</taxon>
        <taxon>Planctomycetia</taxon>
        <taxon>Pirellulales</taxon>
        <taxon>Lacipirellulaceae</taxon>
        <taxon>Pirellulimonas</taxon>
    </lineage>
</organism>
<keyword evidence="7" id="KW-0998">Cell outer membrane</keyword>
<dbReference type="Proteomes" id="UP000317429">
    <property type="component" value="Chromosome"/>
</dbReference>
<dbReference type="GO" id="GO:0009279">
    <property type="term" value="C:cell outer membrane"/>
    <property type="evidence" value="ECO:0007669"/>
    <property type="project" value="UniProtKB-SubCell"/>
</dbReference>
<protein>
    <submittedName>
        <fullName evidence="8">Long-chain fatty acid outer membrane transporter</fullName>
    </submittedName>
</protein>